<accession>A0A336MKE3</accession>
<name>A0A336MKE3_CULSO</name>
<dbReference type="InterPro" id="IPR006631">
    <property type="entry name" value="DM4_12"/>
</dbReference>
<dbReference type="PANTHER" id="PTHR21398">
    <property type="entry name" value="AGAP007094-PA"/>
    <property type="match status" value="1"/>
</dbReference>
<evidence type="ECO:0000313" key="1">
    <source>
        <dbReference type="EMBL" id="SSX28837.1"/>
    </source>
</evidence>
<sequence>MGVKEIFCIIFYCIITSKCINGYENTTTLLEGFVPRRSNDTGRALIFNKGGTIRMVCGFLCPTFIPKWQNINVLNNWSVGFSLPTLATDWLSKFSGNTNWAVVKRSMMDVVENGDNTRERFYNFIVNEFNRFGSNGYKCLLRTICEVAEAPIRHNGLIGELFHLVFTPGDKETISEEFKLAKKAGYHGANCQELYHECPYGHGFIEKFSVLGDLTSKYFFNAFQ</sequence>
<gene>
    <name evidence="1" type="primary">CSON000525</name>
</gene>
<dbReference type="PANTHER" id="PTHR21398:SF11">
    <property type="entry name" value="HDC15381-RELATED"/>
    <property type="match status" value="1"/>
</dbReference>
<dbReference type="EMBL" id="UFQT01001087">
    <property type="protein sequence ID" value="SSX28837.1"/>
    <property type="molecule type" value="Genomic_DNA"/>
</dbReference>
<dbReference type="VEuPathDB" id="VectorBase:CSON000525"/>
<dbReference type="Pfam" id="PF07841">
    <property type="entry name" value="DM4_12"/>
    <property type="match status" value="1"/>
</dbReference>
<dbReference type="AlphaFoldDB" id="A0A336MKE3"/>
<dbReference type="SMART" id="SM00718">
    <property type="entry name" value="DM4_12"/>
    <property type="match status" value="1"/>
</dbReference>
<proteinExistence type="predicted"/>
<organism evidence="1">
    <name type="scientific">Culicoides sonorensis</name>
    <name type="common">Biting midge</name>
    <dbReference type="NCBI Taxonomy" id="179676"/>
    <lineage>
        <taxon>Eukaryota</taxon>
        <taxon>Metazoa</taxon>
        <taxon>Ecdysozoa</taxon>
        <taxon>Arthropoda</taxon>
        <taxon>Hexapoda</taxon>
        <taxon>Insecta</taxon>
        <taxon>Pterygota</taxon>
        <taxon>Neoptera</taxon>
        <taxon>Endopterygota</taxon>
        <taxon>Diptera</taxon>
        <taxon>Nematocera</taxon>
        <taxon>Chironomoidea</taxon>
        <taxon>Ceratopogonidae</taxon>
        <taxon>Ceratopogoninae</taxon>
        <taxon>Culicoides</taxon>
        <taxon>Monoculicoides</taxon>
    </lineage>
</organism>
<protein>
    <submittedName>
        <fullName evidence="1">CSON000525 protein</fullName>
    </submittedName>
</protein>
<reference evidence="1" key="1">
    <citation type="submission" date="2018-07" db="EMBL/GenBank/DDBJ databases">
        <authorList>
            <person name="Quirk P.G."/>
            <person name="Krulwich T.A."/>
        </authorList>
    </citation>
    <scope>NUCLEOTIDE SEQUENCE</scope>
</reference>